<evidence type="ECO:0000313" key="3">
    <source>
        <dbReference type="EMBL" id="MBB5751895.1"/>
    </source>
</evidence>
<dbReference type="RefSeq" id="WP_183853074.1">
    <property type="nucleotide sequence ID" value="NZ_JACHOO010000002.1"/>
</dbReference>
<dbReference type="AlphaFoldDB" id="A0A7W9CU14"/>
<evidence type="ECO:0000313" key="4">
    <source>
        <dbReference type="Proteomes" id="UP000523821"/>
    </source>
</evidence>
<feature type="signal peptide" evidence="2">
    <location>
        <begin position="1"/>
        <end position="32"/>
    </location>
</feature>
<dbReference type="EMBL" id="JACHOO010000002">
    <property type="protein sequence ID" value="MBB5751895.1"/>
    <property type="molecule type" value="Genomic_DNA"/>
</dbReference>
<evidence type="ECO:0000256" key="1">
    <source>
        <dbReference type="SAM" id="MobiDB-lite"/>
    </source>
</evidence>
<name>A0A7W9CU14_9HYPH</name>
<protein>
    <submittedName>
        <fullName evidence="3">Uncharacterized protein</fullName>
    </submittedName>
</protein>
<sequence length="200" mass="19246">MEQSGASGVSVMRMSIIVALAMSMGLPSAAFAQAQCSSLVSGGACTCAKPFVPDIPVAELSNVAGGVQVTGREGLTPTTSLTQLYVGDRVVIRNGGSASFYFGSSCSGPLAPNTSVSLSAVGSCACIKVEQPRAAIRPAPANATPAAVPPPATSTTTGSSSAAGIATALAAVGVVGGGVAGALFLIGGGGGDDEEPVSAE</sequence>
<keyword evidence="2" id="KW-0732">Signal</keyword>
<gene>
    <name evidence="3" type="ORF">GGQ63_000947</name>
</gene>
<dbReference type="Proteomes" id="UP000523821">
    <property type="component" value="Unassembled WGS sequence"/>
</dbReference>
<keyword evidence="4" id="KW-1185">Reference proteome</keyword>
<feature type="chain" id="PRO_5031082232" evidence="2">
    <location>
        <begin position="33"/>
        <end position="200"/>
    </location>
</feature>
<feature type="region of interest" description="Disordered" evidence="1">
    <location>
        <begin position="141"/>
        <end position="160"/>
    </location>
</feature>
<reference evidence="3 4" key="1">
    <citation type="submission" date="2020-08" db="EMBL/GenBank/DDBJ databases">
        <title>Genomic Encyclopedia of Type Strains, Phase IV (KMG-IV): sequencing the most valuable type-strain genomes for metagenomic binning, comparative biology and taxonomic classification.</title>
        <authorList>
            <person name="Goeker M."/>
        </authorList>
    </citation>
    <scope>NUCLEOTIDE SEQUENCE [LARGE SCALE GENOMIC DNA]</scope>
    <source>
        <strain evidence="3 4">DSM 16268</strain>
    </source>
</reference>
<accession>A0A7W9CU14</accession>
<evidence type="ECO:0000256" key="2">
    <source>
        <dbReference type="SAM" id="SignalP"/>
    </source>
</evidence>
<organism evidence="3 4">
    <name type="scientific">Prosthecomicrobium pneumaticum</name>
    <dbReference type="NCBI Taxonomy" id="81895"/>
    <lineage>
        <taxon>Bacteria</taxon>
        <taxon>Pseudomonadati</taxon>
        <taxon>Pseudomonadota</taxon>
        <taxon>Alphaproteobacteria</taxon>
        <taxon>Hyphomicrobiales</taxon>
        <taxon>Kaistiaceae</taxon>
        <taxon>Prosthecomicrobium</taxon>
    </lineage>
</organism>
<comment type="caution">
    <text evidence="3">The sequence shown here is derived from an EMBL/GenBank/DDBJ whole genome shotgun (WGS) entry which is preliminary data.</text>
</comment>
<proteinExistence type="predicted"/>